<accession>A0A229SY08</accession>
<feature type="domain" description="eCIS core" evidence="1">
    <location>
        <begin position="387"/>
        <end position="448"/>
    </location>
</feature>
<dbReference type="EMBL" id="NMUL01000033">
    <property type="protein sequence ID" value="OXM63551.1"/>
    <property type="molecule type" value="Genomic_DNA"/>
</dbReference>
<dbReference type="InterPro" id="IPR025295">
    <property type="entry name" value="eCIS_core_dom"/>
</dbReference>
<dbReference type="Proteomes" id="UP000215199">
    <property type="component" value="Unassembled WGS sequence"/>
</dbReference>
<proteinExistence type="predicted"/>
<evidence type="ECO:0000313" key="2">
    <source>
        <dbReference type="EMBL" id="OXM63551.1"/>
    </source>
</evidence>
<comment type="caution">
    <text evidence="2">The sequence shown here is derived from an EMBL/GenBank/DDBJ whole genome shotgun (WGS) entry which is preliminary data.</text>
</comment>
<reference evidence="3" key="1">
    <citation type="submission" date="2017-07" db="EMBL/GenBank/DDBJ databases">
        <title>Comparative genome mining reveals phylogenetic distribution patterns of secondary metabolites in Amycolatopsis.</title>
        <authorList>
            <person name="Adamek M."/>
            <person name="Alanjary M."/>
            <person name="Sales-Ortells H."/>
            <person name="Goodfellow M."/>
            <person name="Bull A.T."/>
            <person name="Kalinowski J."/>
            <person name="Ziemert N."/>
        </authorList>
    </citation>
    <scope>NUCLEOTIDE SEQUENCE [LARGE SCALE GENOMIC DNA]</scope>
    <source>
        <strain evidence="3">H5</strain>
    </source>
</reference>
<organism evidence="2 3">
    <name type="scientific">Amycolatopsis vastitatis</name>
    <dbReference type="NCBI Taxonomy" id="1905142"/>
    <lineage>
        <taxon>Bacteria</taxon>
        <taxon>Bacillati</taxon>
        <taxon>Actinomycetota</taxon>
        <taxon>Actinomycetes</taxon>
        <taxon>Pseudonocardiales</taxon>
        <taxon>Pseudonocardiaceae</taxon>
        <taxon>Amycolatopsis</taxon>
    </lineage>
</organism>
<evidence type="ECO:0000259" key="1">
    <source>
        <dbReference type="Pfam" id="PF13699"/>
    </source>
</evidence>
<gene>
    <name evidence="2" type="ORF">CF165_30600</name>
</gene>
<sequence>MTRRLLPRRARTPHRPGAGVAALPVRPPWWRVVARWVAARLNPGDATGATASGRPERKPLLPRTIDLTTRRGEKAGMGVGSPVPRLGTGRAASPGPVLPGVGAVGSGAASGGVGRSGAAATGSSLPGPVLPGVGLVGAVRMRAASAGADRAETVSARAVAPRPGGVASANIASATGISAGLVARRSAGGRTRATLSGTVPVRRSPAGADLPGVDPTGARTAAARGIATPAGMAFAARVRAATSPGAGRASAGVGSAREPAVLAGPVPAGMISAARVRAAASRGAVSARGIVPASASVGSAVFAGPARGMVPAGMASPSRVRVATSSGAASARGIVPGPSASIGMRAVRRAADEPGREPRTAEQRWRAAVARQPLETPRAFPAVFRPMVAGLTGSGSRVRYTTGPRTRAALAAAGALGATTGSTVHLSAPPDTRPSSIGVLAHELAHARRPVGRPRFLLGLPSGAADEEERAAQAVGDRAARTVSAGVVDGLPVGGAGTAGVVDVATQAARNAVAEHVAEQATEARQAVNTVSETAGEARDTAAHAVTDAAATVAKGPSTVDLDRIAEALEERVLRQLERRGGRYSGVF</sequence>
<evidence type="ECO:0000313" key="3">
    <source>
        <dbReference type="Proteomes" id="UP000215199"/>
    </source>
</evidence>
<name>A0A229SY08_9PSEU</name>
<dbReference type="AlphaFoldDB" id="A0A229SY08"/>
<protein>
    <recommendedName>
        <fullName evidence="1">eCIS core domain-containing protein</fullName>
    </recommendedName>
</protein>
<keyword evidence="3" id="KW-1185">Reference proteome</keyword>
<dbReference type="Pfam" id="PF13699">
    <property type="entry name" value="eCIS_core"/>
    <property type="match status" value="1"/>
</dbReference>